<feature type="chain" id="PRO_5043425920" evidence="1">
    <location>
        <begin position="25"/>
        <end position="1108"/>
    </location>
</feature>
<evidence type="ECO:0000256" key="1">
    <source>
        <dbReference type="SAM" id="SignalP"/>
    </source>
</evidence>
<feature type="signal peptide" evidence="1">
    <location>
        <begin position="1"/>
        <end position="24"/>
    </location>
</feature>
<protein>
    <submittedName>
        <fullName evidence="3">C25 family cysteine peptidase</fullName>
    </submittedName>
</protein>
<dbReference type="Gene3D" id="2.60.40.10">
    <property type="entry name" value="Immunoglobulins"/>
    <property type="match status" value="1"/>
</dbReference>
<feature type="domain" description="Gingipain" evidence="2">
    <location>
        <begin position="394"/>
        <end position="758"/>
    </location>
</feature>
<organism evidence="3">
    <name type="scientific">Dyadobacter sp. 676</name>
    <dbReference type="NCBI Taxonomy" id="3088362"/>
    <lineage>
        <taxon>Bacteria</taxon>
        <taxon>Pseudomonadati</taxon>
        <taxon>Bacteroidota</taxon>
        <taxon>Cytophagia</taxon>
        <taxon>Cytophagales</taxon>
        <taxon>Spirosomataceae</taxon>
        <taxon>Dyadobacter</taxon>
    </lineage>
</organism>
<dbReference type="Pfam" id="PF01364">
    <property type="entry name" value="Peptidase_C25"/>
    <property type="match status" value="1"/>
</dbReference>
<evidence type="ECO:0000313" key="3">
    <source>
        <dbReference type="EMBL" id="XCH27780.1"/>
    </source>
</evidence>
<dbReference type="EMBL" id="CP159289">
    <property type="protein sequence ID" value="XCH27780.1"/>
    <property type="molecule type" value="Genomic_DNA"/>
</dbReference>
<dbReference type="RefSeq" id="WP_353723025.1">
    <property type="nucleotide sequence ID" value="NZ_CP159289.1"/>
</dbReference>
<dbReference type="GO" id="GO:0006508">
    <property type="term" value="P:proteolysis"/>
    <property type="evidence" value="ECO:0007669"/>
    <property type="project" value="InterPro"/>
</dbReference>
<dbReference type="InterPro" id="IPR001769">
    <property type="entry name" value="Gingipain"/>
</dbReference>
<reference evidence="3" key="1">
    <citation type="submission" date="2024-06" db="EMBL/GenBank/DDBJ databases">
        <title>Sequencing and assembly of the genome of Dyadobacter sp. strain 676, a symbiont of Cyamopsis tetragonoloba.</title>
        <authorList>
            <person name="Guro P."/>
            <person name="Sazanova A."/>
            <person name="Kuznetsova I."/>
            <person name="Belimov A."/>
            <person name="Safronova V."/>
        </authorList>
    </citation>
    <scope>NUCLEOTIDE SEQUENCE</scope>
    <source>
        <strain evidence="3">676</strain>
    </source>
</reference>
<sequence length="1108" mass="124171">MWYFTKQPLLMVALLIGYQLQAQWAPPYANSWIDYNRPYVKIGILKKGLHSVAFSSLPKGFPVGSPEKLQLWHRGKEVSIISTANQEIIFYAVPNDGASDSLLYRPMSSRVNPYFSMYGDEGAYFLTVGDKPGKRAPRVHQPVDQKLPRLPSHVEKTAILLKDEYSLTTLVFNRPKFFNSYFEWGASRTGKVVYPDSLYTRNFSLKYRAKEAGKAYLHLLLHGRSGTDRKVGIYIGKTTQSLRLAATLDIVGFNFAKCTVEIQPGDLDSNQNGVLRLKSTSTDSYSGFSLTYYTLEYAQEFRMDGQSGKEFRLEPVNEAWSRIAVTGAPPKAMFLDISDENSSVVIESEPDNLMVPRHAGKRQVLLATNEIVKVNASKIQEIRFRKYPAKEPNYIVVTTERLWNAATHLAEYRASEPGGNYKPLVVDVRDLYNQFNYGEPGPVAIKKFMAYMLTEGGSDKMLFLIGHSISQNEKMKRELPDEVPTIGYPASDLLLVEGLAGAERDVPAIPVGRLSAFTEQQVLDYVQKIKDYEHNSAGDYRWRKNVLHVSGGGDIAEITQFRDMLKTLEPLVRNGIVGGSATQYVKQQAMKEVEPVNITTDINAGCGLITFFGHGSPLESDPDIGYATDVARGYNNVNRYPMMYFNGCGVGNIFSGRSNPAPKTPRASDRLPLSLDWLLAARRGAIAIVANSFESFVNPASAYLAKLYQYMFSNPATADLPIGKIQWAVARDIILKKDTYSIANAHQSILQGDPALKVITIDKPDYALDPDNSIALLSQSPDQSMESSDSLRVRIVMGNYGRFRIGEEISVKITWNGKQGVTTRQELVKPFPYEDTLTVPFRNSKDIQNIRVEVDPGRVITELDEKNNIAELDVDWELVKHETSFSGQHVSDIVPPLISVKLNSRILKKDEIVNPEPVLAILVSDDKPLNPDAALVDVFLKRCPDEQCNFEKLIYLQDKLSLEPDGPKSFRLRYDTDWAAGSYEILISARDGSGNSSATSYRMPFKIIDQRTGSSELIVSPNPANSYLRFELKSPKDAGISSVRYQIYSQRGTLVEDKTLATDSLSSITEWYWQPADGLHDQYMYKVMLLDDGEKVVQTFNGRVILMK</sequence>
<dbReference type="AlphaFoldDB" id="A0AAU8FUQ9"/>
<dbReference type="SUPFAM" id="SSF52129">
    <property type="entry name" value="Caspase-like"/>
    <property type="match status" value="1"/>
</dbReference>
<accession>A0AAU8FUQ9</accession>
<dbReference type="Gene3D" id="3.40.50.1460">
    <property type="match status" value="1"/>
</dbReference>
<dbReference type="GO" id="GO:0008234">
    <property type="term" value="F:cysteine-type peptidase activity"/>
    <property type="evidence" value="ECO:0007669"/>
    <property type="project" value="InterPro"/>
</dbReference>
<name>A0AAU8FUQ9_9BACT</name>
<dbReference type="InterPro" id="IPR029030">
    <property type="entry name" value="Caspase-like_dom_sf"/>
</dbReference>
<dbReference type="CDD" id="cd02258">
    <property type="entry name" value="Peptidase_C25_N"/>
    <property type="match status" value="1"/>
</dbReference>
<keyword evidence="1" id="KW-0732">Signal</keyword>
<dbReference type="InterPro" id="IPR013783">
    <property type="entry name" value="Ig-like_fold"/>
</dbReference>
<evidence type="ECO:0000259" key="2">
    <source>
        <dbReference type="Pfam" id="PF01364"/>
    </source>
</evidence>
<proteinExistence type="predicted"/>
<gene>
    <name evidence="3" type="ORF">ABV298_15835</name>
</gene>